<evidence type="ECO:0000313" key="2">
    <source>
        <dbReference type="Proteomes" id="UP001652661"/>
    </source>
</evidence>
<dbReference type="Proteomes" id="UP001652661">
    <property type="component" value="Chromosome 3R"/>
</dbReference>
<dbReference type="AlphaFoldDB" id="A0A6P4IAW1"/>
<feature type="chain" id="PRO_5027789342" evidence="1">
    <location>
        <begin position="22"/>
        <end position="184"/>
    </location>
</feature>
<feature type="signal peptide" evidence="1">
    <location>
        <begin position="1"/>
        <end position="21"/>
    </location>
</feature>
<proteinExistence type="predicted"/>
<accession>A0A6P4IAW1</accession>
<name>A0A6P4IAW1_DROKI</name>
<evidence type="ECO:0000256" key="1">
    <source>
        <dbReference type="SAM" id="SignalP"/>
    </source>
</evidence>
<dbReference type="RefSeq" id="XP_017020924.1">
    <property type="nucleotide sequence ID" value="XM_017165435.2"/>
</dbReference>
<sequence>MQSLKVLAIFVIVLVSQQARASPLIDQSENDYVQPEARNLLGDVLGGVGTGLGDLANAITSLSVQKKPVSESKTISISAASLGELMGNVTDVAVAGQKFLLQLEVAVGASKTESISTNTTADILSDLGNALVDLATSITTAESNVQFGSSNVLGDVLNGIGNGLQALGNSIANVGTQMKAVEQM</sequence>
<reference evidence="3" key="1">
    <citation type="submission" date="2025-08" db="UniProtKB">
        <authorList>
            <consortium name="RefSeq"/>
        </authorList>
    </citation>
    <scope>IDENTIFICATION</scope>
    <source>
        <strain evidence="3">14028-0561.14</strain>
        <tissue evidence="3">Whole fly</tissue>
    </source>
</reference>
<dbReference type="GeneID" id="108073701"/>
<keyword evidence="2" id="KW-1185">Reference proteome</keyword>
<dbReference type="OrthoDB" id="7866354at2759"/>
<organism evidence="2 3">
    <name type="scientific">Drosophila kikkawai</name>
    <name type="common">Fruit fly</name>
    <dbReference type="NCBI Taxonomy" id="30033"/>
    <lineage>
        <taxon>Eukaryota</taxon>
        <taxon>Metazoa</taxon>
        <taxon>Ecdysozoa</taxon>
        <taxon>Arthropoda</taxon>
        <taxon>Hexapoda</taxon>
        <taxon>Insecta</taxon>
        <taxon>Pterygota</taxon>
        <taxon>Neoptera</taxon>
        <taxon>Endopterygota</taxon>
        <taxon>Diptera</taxon>
        <taxon>Brachycera</taxon>
        <taxon>Muscomorpha</taxon>
        <taxon>Ephydroidea</taxon>
        <taxon>Drosophilidae</taxon>
        <taxon>Drosophila</taxon>
        <taxon>Sophophora</taxon>
    </lineage>
</organism>
<evidence type="ECO:0000313" key="3">
    <source>
        <dbReference type="RefSeq" id="XP_017020924.1"/>
    </source>
</evidence>
<protein>
    <submittedName>
        <fullName evidence="3">Uncharacterized protein</fullName>
    </submittedName>
</protein>
<keyword evidence="1" id="KW-0732">Signal</keyword>
<gene>
    <name evidence="3" type="primary">LOC108073701</name>
</gene>